<dbReference type="GO" id="GO:0005737">
    <property type="term" value="C:cytoplasm"/>
    <property type="evidence" value="ECO:0007669"/>
    <property type="project" value="TreeGrafter"/>
</dbReference>
<evidence type="ECO:0000259" key="2">
    <source>
        <dbReference type="Pfam" id="PF12850"/>
    </source>
</evidence>
<proteinExistence type="inferred from homology"/>
<accession>A0A7X3CSL3</accession>
<comment type="similarity">
    <text evidence="1">Belongs to the metallophosphoesterase superfamily. YfcE family.</text>
</comment>
<sequence length="249" mass="27609">MDKIAIISDIHSNLTALDTVLADIRGRGIERIVCLGDLVGKGPQPAESVDRIREVCETTVQGNWDHGIGGPQDKEAGRWQQSRLSAEQLRYLSKLPFACDLRISGRRVRLVHASASSVYHRVYRKASKREKLRMFENTEATGGFAGTDETPDVLGYGDLHLPFMHTLLSGAKQGLLLFNTGSVGAPYDGLPLASYTILEGVFGGDREAPFGIQWVRVPYDVERAIAIAEEVALPQLERFRYEQRSGREQ</sequence>
<keyword evidence="4" id="KW-1185">Reference proteome</keyword>
<dbReference type="InterPro" id="IPR050126">
    <property type="entry name" value="Ap4A_hydrolase"/>
</dbReference>
<organism evidence="3 4">
    <name type="scientific">Paenibacillus validus</name>
    <dbReference type="NCBI Taxonomy" id="44253"/>
    <lineage>
        <taxon>Bacteria</taxon>
        <taxon>Bacillati</taxon>
        <taxon>Bacillota</taxon>
        <taxon>Bacilli</taxon>
        <taxon>Bacillales</taxon>
        <taxon>Paenibacillaceae</taxon>
        <taxon>Paenibacillus</taxon>
    </lineage>
</organism>
<dbReference type="Proteomes" id="UP000450917">
    <property type="component" value="Unassembled WGS sequence"/>
</dbReference>
<protein>
    <submittedName>
        <fullName evidence="3">Metallophosphoesterase</fullName>
    </submittedName>
</protein>
<dbReference type="PIRSF" id="PIRSF000883">
    <property type="entry name" value="Pesterase_MJ0912"/>
    <property type="match status" value="1"/>
</dbReference>
<evidence type="ECO:0000313" key="4">
    <source>
        <dbReference type="Proteomes" id="UP000450917"/>
    </source>
</evidence>
<gene>
    <name evidence="3" type="ORF">GNP93_12310</name>
</gene>
<name>A0A7X3CSL3_9BACL</name>
<dbReference type="Gene3D" id="3.60.21.10">
    <property type="match status" value="1"/>
</dbReference>
<dbReference type="EMBL" id="WNZX01000009">
    <property type="protein sequence ID" value="MUG71452.1"/>
    <property type="molecule type" value="Genomic_DNA"/>
</dbReference>
<dbReference type="InterPro" id="IPR029052">
    <property type="entry name" value="Metallo-depent_PP-like"/>
</dbReference>
<dbReference type="Pfam" id="PF12850">
    <property type="entry name" value="Metallophos_2"/>
    <property type="match status" value="1"/>
</dbReference>
<dbReference type="InterPro" id="IPR011152">
    <property type="entry name" value="Pesterase_MJ0912"/>
</dbReference>
<reference evidence="3 4" key="1">
    <citation type="submission" date="2019-11" db="EMBL/GenBank/DDBJ databases">
        <title>Draft genome sequences of five Paenibacillus species of dairy origin.</title>
        <authorList>
            <person name="Olajide A.M."/>
            <person name="Chen S."/>
            <person name="Lapointe G."/>
        </authorList>
    </citation>
    <scope>NUCLEOTIDE SEQUENCE [LARGE SCALE GENOMIC DNA]</scope>
    <source>
        <strain evidence="3 4">2CS3</strain>
    </source>
</reference>
<evidence type="ECO:0000313" key="3">
    <source>
        <dbReference type="EMBL" id="MUG71452.1"/>
    </source>
</evidence>
<dbReference type="PANTHER" id="PTHR42850:SF2">
    <property type="entry name" value="BLL5683 PROTEIN"/>
    <property type="match status" value="1"/>
</dbReference>
<dbReference type="InterPro" id="IPR024654">
    <property type="entry name" value="Calcineurin-like_PHP_lpxH"/>
</dbReference>
<feature type="domain" description="Calcineurin-like phosphoesterase" evidence="2">
    <location>
        <begin position="3"/>
        <end position="198"/>
    </location>
</feature>
<dbReference type="RefSeq" id="WP_054798363.1">
    <property type="nucleotide sequence ID" value="NZ_JARTHJ010000219.1"/>
</dbReference>
<dbReference type="GO" id="GO:0016791">
    <property type="term" value="F:phosphatase activity"/>
    <property type="evidence" value="ECO:0007669"/>
    <property type="project" value="TreeGrafter"/>
</dbReference>
<dbReference type="CDD" id="cd00838">
    <property type="entry name" value="MPP_superfamily"/>
    <property type="match status" value="1"/>
</dbReference>
<comment type="caution">
    <text evidence="3">The sequence shown here is derived from an EMBL/GenBank/DDBJ whole genome shotgun (WGS) entry which is preliminary data.</text>
</comment>
<dbReference type="SUPFAM" id="SSF56300">
    <property type="entry name" value="Metallo-dependent phosphatases"/>
    <property type="match status" value="1"/>
</dbReference>
<dbReference type="AlphaFoldDB" id="A0A7X3CSL3"/>
<evidence type="ECO:0000256" key="1">
    <source>
        <dbReference type="ARBA" id="ARBA00008950"/>
    </source>
</evidence>
<dbReference type="PANTHER" id="PTHR42850">
    <property type="entry name" value="METALLOPHOSPHOESTERASE"/>
    <property type="match status" value="1"/>
</dbReference>